<feature type="domain" description="NAA35-like N-terminal" evidence="6">
    <location>
        <begin position="131"/>
        <end position="174"/>
    </location>
</feature>
<organism evidence="8 9">
    <name type="scientific">Clytia hemisphaerica</name>
    <dbReference type="NCBI Taxonomy" id="252671"/>
    <lineage>
        <taxon>Eukaryota</taxon>
        <taxon>Metazoa</taxon>
        <taxon>Cnidaria</taxon>
        <taxon>Hydrozoa</taxon>
        <taxon>Hydroidolina</taxon>
        <taxon>Leptothecata</taxon>
        <taxon>Obeliida</taxon>
        <taxon>Clytiidae</taxon>
        <taxon>Clytia</taxon>
    </lineage>
</organism>
<accession>A0A7M5WTQ5</accession>
<keyword evidence="5" id="KW-0175">Coiled coil</keyword>
<dbReference type="InterPro" id="IPR057982">
    <property type="entry name" value="TPR_NAA35"/>
</dbReference>
<evidence type="ECO:0000313" key="9">
    <source>
        <dbReference type="Proteomes" id="UP000594262"/>
    </source>
</evidence>
<reference evidence="8" key="1">
    <citation type="submission" date="2021-01" db="UniProtKB">
        <authorList>
            <consortium name="EnsemblMetazoa"/>
        </authorList>
    </citation>
    <scope>IDENTIFICATION</scope>
</reference>
<evidence type="ECO:0000256" key="2">
    <source>
        <dbReference type="ARBA" id="ARBA00006289"/>
    </source>
</evidence>
<dbReference type="RefSeq" id="XP_066934467.1">
    <property type="nucleotide sequence ID" value="XM_067078366.1"/>
</dbReference>
<keyword evidence="3" id="KW-0963">Cytoplasm</keyword>
<evidence type="ECO:0000256" key="3">
    <source>
        <dbReference type="ARBA" id="ARBA00022490"/>
    </source>
</evidence>
<dbReference type="Proteomes" id="UP000594262">
    <property type="component" value="Unplaced"/>
</dbReference>
<dbReference type="EnsemblMetazoa" id="CLYHEMT012954.1">
    <property type="protein sequence ID" value="CLYHEMP012954.1"/>
    <property type="gene ID" value="CLYHEMG012954"/>
</dbReference>
<comment type="similarity">
    <text evidence="2">Belongs to the MAK10 family.</text>
</comment>
<name>A0A7M5WTQ5_9CNID</name>
<evidence type="ECO:0000256" key="1">
    <source>
        <dbReference type="ARBA" id="ARBA00004496"/>
    </source>
</evidence>
<feature type="domain" description="NAA35-like TPR repeats" evidence="7">
    <location>
        <begin position="313"/>
        <end position="696"/>
    </location>
</feature>
<dbReference type="AlphaFoldDB" id="A0A7M5WTQ5"/>
<dbReference type="GO" id="GO:0031417">
    <property type="term" value="C:NatC complex"/>
    <property type="evidence" value="ECO:0007669"/>
    <property type="project" value="InterPro"/>
</dbReference>
<protein>
    <recommendedName>
        <fullName evidence="4">Protein MAK10 homolog</fullName>
    </recommendedName>
</protein>
<evidence type="ECO:0000259" key="7">
    <source>
        <dbReference type="Pfam" id="PF25789"/>
    </source>
</evidence>
<feature type="domain" description="NAA35-like N-terminal" evidence="6">
    <location>
        <begin position="32"/>
        <end position="123"/>
    </location>
</feature>
<feature type="coiled-coil region" evidence="5">
    <location>
        <begin position="417"/>
        <end position="451"/>
    </location>
</feature>
<dbReference type="InterPro" id="IPR007244">
    <property type="entry name" value="Naa35_N"/>
</dbReference>
<comment type="subcellular location">
    <subcellularLocation>
        <location evidence="1">Cytoplasm</location>
    </subcellularLocation>
</comment>
<dbReference type="InterPro" id="IPR057983">
    <property type="entry name" value="NAA35-like_N"/>
</dbReference>
<evidence type="ECO:0000313" key="8">
    <source>
        <dbReference type="EnsemblMetazoa" id="CLYHEMP012954.1"/>
    </source>
</evidence>
<proteinExistence type="inferred from homology"/>
<dbReference type="Pfam" id="PF04112">
    <property type="entry name" value="Mak10"/>
    <property type="match status" value="2"/>
</dbReference>
<dbReference type="PANTHER" id="PTHR21373:SF0">
    <property type="entry name" value="N-ALPHA-ACETYLTRANSFERASE 35, NATC AUXILIARY SUBUNIT"/>
    <property type="match status" value="1"/>
</dbReference>
<dbReference type="GeneID" id="136822135"/>
<dbReference type="OrthoDB" id="269405at2759"/>
<evidence type="ECO:0000256" key="5">
    <source>
        <dbReference type="SAM" id="Coils"/>
    </source>
</evidence>
<evidence type="ECO:0000259" key="6">
    <source>
        <dbReference type="Pfam" id="PF04112"/>
    </source>
</evidence>
<evidence type="ECO:0000256" key="4">
    <source>
        <dbReference type="ARBA" id="ARBA00030494"/>
    </source>
</evidence>
<dbReference type="Pfam" id="PF25789">
    <property type="entry name" value="TPR_NAA35"/>
    <property type="match status" value="1"/>
</dbReference>
<dbReference type="PANTHER" id="PTHR21373">
    <property type="entry name" value="GLUCOSE REPRESSIBLE PROTEIN MAK10"/>
    <property type="match status" value="1"/>
</dbReference>
<sequence length="699" mass="80706">MNAKPSPAASAIHEWTDIKDEFWKASEDLQLGELVHDNLFGLFEAMSAIEIMDPKMDAGMRCNRTRTVLQMDSAIEAGKLKIKDFEPEELLGIMDELMACFATWLDGHSLVQTVFICLYCHDPSIIENVPLKALCIAMLKMVDIIRRICSTAKVYEEEDFQPLLHGFSLAPKVSPLRVSGMLREAEDEMTKKIKILEKENKSNKQIETCKAIKMRLKFWRSFYCTLLSFEKSECSELSKCEELLNTALSCLKELPATIELGLQADPERDPGMLGFDPLVNQRLLPPSFPRQAEMMDRKKAVEYFESLVDRLQIVCTVTEHTRLHIILEFLSDFSKKHPCVLSRSILQLLVIQPNNRIFGKYNLTDLIRESIRIFNGTPAVAQLSPLSSAEAKQITEDFLEKAVRPTVLLMQAFGHNRARQREKLGALLEDLGDLQAEADKADRDLHEMLQTIDGKRQHLACFESWVLYHALTTMIQHIFLGFELDLFNTHEFHYVYWYLDYLFGWANNCLLRAEMLLGAQEKVIEKKCGKKDKKKKREMLNTCSDQIKQHKSFRLVFNGMKEICLGNLKAYEGFNKDGKIKHPEPFFDNEKIRFDHRFAAFRFIDTHQPASYVDYRNMTDYGDDLSTSKDLYTQAVKHFERAMDALQYLEKIDIEGETLMKVAKNNFVVMRLAASGHQQEKRPTWEFSVHQSYPTIRLS</sequence>
<keyword evidence="9" id="KW-1185">Reference proteome</keyword>